<proteinExistence type="predicted"/>
<evidence type="ECO:0000313" key="3">
    <source>
        <dbReference type="Proteomes" id="UP000292704"/>
    </source>
</evidence>
<dbReference type="EMBL" id="SHMR01000003">
    <property type="protein sequence ID" value="RZH67800.1"/>
    <property type="molecule type" value="Genomic_DNA"/>
</dbReference>
<name>A0A482XZ21_9EURY</name>
<reference evidence="2 3" key="1">
    <citation type="submission" date="2019-02" db="EMBL/GenBank/DDBJ databases">
        <title>Genome analysis provides insights into bioremediation potentialities and Haloocin production by Natrinema altunense strain 4.1R isolated from Chott Douz in Tunisian desert.</title>
        <authorList>
            <person name="Najjari A."/>
            <person name="Youssef N."/>
            <person name="Ben Dhia O."/>
            <person name="Ferjani R."/>
            <person name="El Hidri D."/>
            <person name="Ouzari H.I."/>
            <person name="Cherif A."/>
        </authorList>
    </citation>
    <scope>NUCLEOTIDE SEQUENCE [LARGE SCALE GENOMIC DNA]</scope>
    <source>
        <strain evidence="2 3">4.1R</strain>
    </source>
</reference>
<evidence type="ECO:0000313" key="2">
    <source>
        <dbReference type="EMBL" id="RZH67800.1"/>
    </source>
</evidence>
<gene>
    <name evidence="2" type="ORF">ELS17_09675</name>
</gene>
<dbReference type="Proteomes" id="UP000292704">
    <property type="component" value="Unassembled WGS sequence"/>
</dbReference>
<accession>A0A482XZ21</accession>
<sequence>MYDDYSHHFKGVTAEFTQRVNDIGITTAAAAIAVYIESAGVGIVVTVIGGVIALISDTDSVTVGINEIDTVFGKVPNQKVVGVVGYGVTVEVNSSHRRTYQGSSPPDTRSTRVGLALRKPTN</sequence>
<protein>
    <submittedName>
        <fullName evidence="2">Uncharacterized protein</fullName>
    </submittedName>
</protein>
<feature type="region of interest" description="Disordered" evidence="1">
    <location>
        <begin position="95"/>
        <end position="122"/>
    </location>
</feature>
<comment type="caution">
    <text evidence="2">The sequence shown here is derived from an EMBL/GenBank/DDBJ whole genome shotgun (WGS) entry which is preliminary data.</text>
</comment>
<evidence type="ECO:0000256" key="1">
    <source>
        <dbReference type="SAM" id="MobiDB-lite"/>
    </source>
</evidence>
<organism evidence="2 3">
    <name type="scientific">Natrinema altunense</name>
    <dbReference type="NCBI Taxonomy" id="222984"/>
    <lineage>
        <taxon>Archaea</taxon>
        <taxon>Methanobacteriati</taxon>
        <taxon>Methanobacteriota</taxon>
        <taxon>Stenosarchaea group</taxon>
        <taxon>Halobacteria</taxon>
        <taxon>Halobacteriales</taxon>
        <taxon>Natrialbaceae</taxon>
        <taxon>Natrinema</taxon>
    </lineage>
</organism>
<dbReference type="AlphaFoldDB" id="A0A482XZ21"/>